<feature type="region of interest" description="Disordered" evidence="1">
    <location>
        <begin position="163"/>
        <end position="193"/>
    </location>
</feature>
<dbReference type="Pfam" id="PF08241">
    <property type="entry name" value="Methyltransf_11"/>
    <property type="match status" value="1"/>
</dbReference>
<gene>
    <name evidence="5" type="ORF">CLV72_101990</name>
</gene>
<dbReference type="InterPro" id="IPR045851">
    <property type="entry name" value="AMP-bd_C_sf"/>
</dbReference>
<feature type="compositionally biased region" description="Basic and acidic residues" evidence="1">
    <location>
        <begin position="165"/>
        <end position="179"/>
    </location>
</feature>
<dbReference type="SUPFAM" id="SSF53335">
    <property type="entry name" value="S-adenosyl-L-methionine-dependent methyltransferases"/>
    <property type="match status" value="1"/>
</dbReference>
<accession>A0A2T0QEP0</accession>
<dbReference type="InterPro" id="IPR000873">
    <property type="entry name" value="AMP-dep_synth/lig_dom"/>
</dbReference>
<dbReference type="GO" id="GO:0008757">
    <property type="term" value="F:S-adenosylmethionine-dependent methyltransferase activity"/>
    <property type="evidence" value="ECO:0007669"/>
    <property type="project" value="InterPro"/>
</dbReference>
<evidence type="ECO:0000313" key="6">
    <source>
        <dbReference type="Proteomes" id="UP000237846"/>
    </source>
</evidence>
<dbReference type="CDD" id="cd02440">
    <property type="entry name" value="AdoMet_MTases"/>
    <property type="match status" value="1"/>
</dbReference>
<dbReference type="Proteomes" id="UP000237846">
    <property type="component" value="Unassembled WGS sequence"/>
</dbReference>
<organism evidence="5 6">
    <name type="scientific">Allonocardiopsis opalescens</name>
    <dbReference type="NCBI Taxonomy" id="1144618"/>
    <lineage>
        <taxon>Bacteria</taxon>
        <taxon>Bacillati</taxon>
        <taxon>Actinomycetota</taxon>
        <taxon>Actinomycetes</taxon>
        <taxon>Streptosporangiales</taxon>
        <taxon>Allonocardiopsis</taxon>
    </lineage>
</organism>
<dbReference type="EMBL" id="PVZC01000001">
    <property type="protein sequence ID" value="PRY02388.1"/>
    <property type="molecule type" value="Genomic_DNA"/>
</dbReference>
<dbReference type="SUPFAM" id="SSF56801">
    <property type="entry name" value="Acetyl-CoA synthetase-like"/>
    <property type="match status" value="1"/>
</dbReference>
<dbReference type="RefSeq" id="WP_106239856.1">
    <property type="nucleotide sequence ID" value="NZ_PVZC01000001.1"/>
</dbReference>
<name>A0A2T0QEP0_9ACTN</name>
<dbReference type="Pfam" id="PF00501">
    <property type="entry name" value="AMP-binding"/>
    <property type="match status" value="1"/>
</dbReference>
<feature type="compositionally biased region" description="Low complexity" evidence="1">
    <location>
        <begin position="586"/>
        <end position="603"/>
    </location>
</feature>
<keyword evidence="6" id="KW-1185">Reference proteome</keyword>
<protein>
    <submittedName>
        <fullName evidence="5">Acyl-CoA synthetase (AMP-forming)/AMP-acid ligase II</fullName>
    </submittedName>
</protein>
<dbReference type="InterPro" id="IPR013216">
    <property type="entry name" value="Methyltransf_11"/>
</dbReference>
<dbReference type="InterPro" id="IPR025110">
    <property type="entry name" value="AMP-bd_C"/>
</dbReference>
<evidence type="ECO:0000259" key="4">
    <source>
        <dbReference type="Pfam" id="PF13193"/>
    </source>
</evidence>
<sequence>MTWVSANGVVVADHVPRRLRDQWTARGWCPGRGVYELFAAWARAVPGRAAVAEVDGVLDYAGLDGAVRRSAAALAGRGVGPGDIVGILLPNGRAAVVAELAVAAVGAVSLPVPDGRAERDVVGLLGRSRAGALVTAPDAAGRYLGRADLPYLREVWITGAARSGGRSEEGASRSGERADGALPPGVRSLDEADPARVRAWRPAEVDPETPARVLVSSGSEGEPAMVAYSHNAMAGGRGNYLAALHTGPGPMRNLVLVSLASSFGSCGVPVTLARHGGTLVVLPRFDAADALRAIERHRPTHLIGVPTMLRRIAEHPGASGADLSSLRMLVASGAPLHLEARDACVRRFGRPVVNVYGSTDGVNCHTGRDPAAWVPGLAGRPAPDVAELAIRDAEGRPVPDGEPGEIWALGPMTPLGHVAAPELDAARRAPGGWVRTGDLGRIDADGALWVLDRIRRVVIRGGVNLYPGEVERGLAAHPAVADACCVAVPDPDLGERMCACVSWRPGAVPAAPSELTAFLREARGLDPRTLPEYVLHLPELPLGPTGKVCGATLARTAAEAVRTGTALPATATEPPGSGGAAPPAPVGADPAAALDTAASAAPPRSGTGSGGKDMPPARRSSVRVAAAAERSRRDPGDAPRLSLRAAADTTHPSDPKEETMRYVFDNHSAHAGDQHRFLAAAYDPMTVERLAATGVGPGWRCLEVGAGGGSVARWLAERVAPGGRVLATDIKPELIPAAPGLEVMRHDIVRDPLPDAAFDLVHARLVLLHLPERLAVLDRLVRALKPGGVLQLDEFDITYGPGLLMPDPEAAKLYDVFMEAKIRVMTRAGADPAWGRKAPAAMRAAGLTGIDPVPRLELWNADSPGVHLVAHHTRHLRDAFVREGMTDRRLAEVRALLADPGFCACSCAVYSVQGRRPQAG</sequence>
<evidence type="ECO:0000259" key="3">
    <source>
        <dbReference type="Pfam" id="PF08241"/>
    </source>
</evidence>
<dbReference type="Gene3D" id="3.40.50.12780">
    <property type="entry name" value="N-terminal domain of ligase-like"/>
    <property type="match status" value="1"/>
</dbReference>
<proteinExistence type="predicted"/>
<evidence type="ECO:0000313" key="5">
    <source>
        <dbReference type="EMBL" id="PRY02388.1"/>
    </source>
</evidence>
<dbReference type="PANTHER" id="PTHR43767:SF1">
    <property type="entry name" value="NONRIBOSOMAL PEPTIDE SYNTHASE PES1 (EUROFUNG)-RELATED"/>
    <property type="match status" value="1"/>
</dbReference>
<dbReference type="Gene3D" id="3.40.50.150">
    <property type="entry name" value="Vaccinia Virus protein VP39"/>
    <property type="match status" value="1"/>
</dbReference>
<comment type="caution">
    <text evidence="5">The sequence shown here is derived from an EMBL/GenBank/DDBJ whole genome shotgun (WGS) entry which is preliminary data.</text>
</comment>
<dbReference type="AlphaFoldDB" id="A0A2T0QEP0"/>
<evidence type="ECO:0000256" key="1">
    <source>
        <dbReference type="SAM" id="MobiDB-lite"/>
    </source>
</evidence>
<dbReference type="GO" id="GO:0016878">
    <property type="term" value="F:acid-thiol ligase activity"/>
    <property type="evidence" value="ECO:0007669"/>
    <property type="project" value="UniProtKB-ARBA"/>
</dbReference>
<dbReference type="Pfam" id="PF13193">
    <property type="entry name" value="AMP-binding_C"/>
    <property type="match status" value="1"/>
</dbReference>
<dbReference type="InterPro" id="IPR050237">
    <property type="entry name" value="ATP-dep_AMP-bd_enzyme"/>
</dbReference>
<keyword evidence="5" id="KW-0436">Ligase</keyword>
<dbReference type="InterPro" id="IPR029063">
    <property type="entry name" value="SAM-dependent_MTases_sf"/>
</dbReference>
<feature type="region of interest" description="Disordered" evidence="1">
    <location>
        <begin position="566"/>
        <end position="657"/>
    </location>
</feature>
<feature type="compositionally biased region" description="Low complexity" evidence="1">
    <location>
        <begin position="617"/>
        <end position="628"/>
    </location>
</feature>
<dbReference type="InterPro" id="IPR042099">
    <property type="entry name" value="ANL_N_sf"/>
</dbReference>
<evidence type="ECO:0000259" key="2">
    <source>
        <dbReference type="Pfam" id="PF00501"/>
    </source>
</evidence>
<reference evidence="5 6" key="1">
    <citation type="submission" date="2018-03" db="EMBL/GenBank/DDBJ databases">
        <title>Genomic Encyclopedia of Archaeal and Bacterial Type Strains, Phase II (KMG-II): from individual species to whole genera.</title>
        <authorList>
            <person name="Goeker M."/>
        </authorList>
    </citation>
    <scope>NUCLEOTIDE SEQUENCE [LARGE SCALE GENOMIC DNA]</scope>
    <source>
        <strain evidence="5 6">DSM 45601</strain>
    </source>
</reference>
<feature type="domain" description="AMP-binding enzyme C-terminal" evidence="4">
    <location>
        <begin position="469"/>
        <end position="547"/>
    </location>
</feature>
<dbReference type="CDD" id="cd04433">
    <property type="entry name" value="AFD_class_I"/>
    <property type="match status" value="1"/>
</dbReference>
<dbReference type="PANTHER" id="PTHR43767">
    <property type="entry name" value="LONG-CHAIN-FATTY-ACID--COA LIGASE"/>
    <property type="match status" value="1"/>
</dbReference>
<dbReference type="OrthoDB" id="4507402at2"/>
<feature type="domain" description="Methyltransferase type 11" evidence="3">
    <location>
        <begin position="702"/>
        <end position="790"/>
    </location>
</feature>
<dbReference type="Gene3D" id="3.30.300.30">
    <property type="match status" value="1"/>
</dbReference>
<feature type="domain" description="AMP-dependent synthetase/ligase" evidence="2">
    <location>
        <begin position="38"/>
        <end position="412"/>
    </location>
</feature>